<evidence type="ECO:0000313" key="2">
    <source>
        <dbReference type="Proteomes" id="UP001239111"/>
    </source>
</evidence>
<evidence type="ECO:0000313" key="1">
    <source>
        <dbReference type="EMBL" id="KAJ8666294.1"/>
    </source>
</evidence>
<sequence>MASSEDLKKILEVLVEKQDRPKHQNLSKLAEKSVIEEFSGKNANARQWIDMFEKECERFEITVNSEKIEILRLHLEETCSVWYSPMLIKLTLHSEWNSWKEKFCETHANEGWSPISYALMFKYKNGSLLNYAMRKKKLLLEIRKSIDTGTLIDIIAIGSTNFVLNGIDRESLEETEDFFNELGNLEHLVNKKVVRKKAIHQYRFKEES</sequence>
<organism evidence="1 2">
    <name type="scientific">Eretmocerus hayati</name>
    <dbReference type="NCBI Taxonomy" id="131215"/>
    <lineage>
        <taxon>Eukaryota</taxon>
        <taxon>Metazoa</taxon>
        <taxon>Ecdysozoa</taxon>
        <taxon>Arthropoda</taxon>
        <taxon>Hexapoda</taxon>
        <taxon>Insecta</taxon>
        <taxon>Pterygota</taxon>
        <taxon>Neoptera</taxon>
        <taxon>Endopterygota</taxon>
        <taxon>Hymenoptera</taxon>
        <taxon>Apocrita</taxon>
        <taxon>Proctotrupomorpha</taxon>
        <taxon>Chalcidoidea</taxon>
        <taxon>Aphelinidae</taxon>
        <taxon>Aphelininae</taxon>
        <taxon>Eretmocerus</taxon>
    </lineage>
</organism>
<protein>
    <submittedName>
        <fullName evidence="1">Uncharacterized protein</fullName>
    </submittedName>
</protein>
<accession>A0ACC2N570</accession>
<proteinExistence type="predicted"/>
<dbReference type="EMBL" id="CM056744">
    <property type="protein sequence ID" value="KAJ8666294.1"/>
    <property type="molecule type" value="Genomic_DNA"/>
</dbReference>
<dbReference type="Proteomes" id="UP001239111">
    <property type="component" value="Chromosome 4"/>
</dbReference>
<gene>
    <name evidence="1" type="ORF">QAD02_007956</name>
</gene>
<reference evidence="1" key="1">
    <citation type="submission" date="2023-04" db="EMBL/GenBank/DDBJ databases">
        <title>A chromosome-level genome assembly of the parasitoid wasp Eretmocerus hayati.</title>
        <authorList>
            <person name="Zhong Y."/>
            <person name="Liu S."/>
            <person name="Liu Y."/>
        </authorList>
    </citation>
    <scope>NUCLEOTIDE SEQUENCE</scope>
    <source>
        <strain evidence="1">ZJU_SS_LIU_2023</strain>
    </source>
</reference>
<comment type="caution">
    <text evidence="1">The sequence shown here is derived from an EMBL/GenBank/DDBJ whole genome shotgun (WGS) entry which is preliminary data.</text>
</comment>
<keyword evidence="2" id="KW-1185">Reference proteome</keyword>
<name>A0ACC2N570_9HYME</name>